<feature type="region of interest" description="Disordered" evidence="1">
    <location>
        <begin position="54"/>
        <end position="98"/>
    </location>
</feature>
<keyword evidence="2" id="KW-0812">Transmembrane</keyword>
<evidence type="ECO:0000256" key="2">
    <source>
        <dbReference type="SAM" id="Phobius"/>
    </source>
</evidence>
<dbReference type="STRING" id="1155689.SAMN05444278_101611"/>
<dbReference type="EMBL" id="FQTW01000001">
    <property type="protein sequence ID" value="SHE42688.1"/>
    <property type="molecule type" value="Genomic_DNA"/>
</dbReference>
<keyword evidence="2" id="KW-0472">Membrane</keyword>
<sequence>MINTKKQGVFTTFILIGAALLIYDLVEKPDVVYYKIIGLVLLMFGLYNSTKQWAQDNPKENKNPAETDLDLNNQQEENEADKNAIDKFSVEDTSKPSK</sequence>
<gene>
    <name evidence="3" type="ORF">SAMN05444278_101611</name>
</gene>
<name>A0A1M4TE72_9FLAO</name>
<dbReference type="RefSeq" id="WP_073191781.1">
    <property type="nucleotide sequence ID" value="NZ_FQTW01000001.1"/>
</dbReference>
<feature type="transmembrane region" description="Helical" evidence="2">
    <location>
        <begin position="32"/>
        <end position="49"/>
    </location>
</feature>
<evidence type="ECO:0000313" key="3">
    <source>
        <dbReference type="EMBL" id="SHE42688.1"/>
    </source>
</evidence>
<accession>A0A1M4TE72</accession>
<feature type="compositionally biased region" description="Basic and acidic residues" evidence="1">
    <location>
        <begin position="80"/>
        <end position="98"/>
    </location>
</feature>
<protein>
    <submittedName>
        <fullName evidence="3">Uncharacterized protein</fullName>
    </submittedName>
</protein>
<evidence type="ECO:0000256" key="1">
    <source>
        <dbReference type="SAM" id="MobiDB-lite"/>
    </source>
</evidence>
<evidence type="ECO:0000313" key="4">
    <source>
        <dbReference type="Proteomes" id="UP000184462"/>
    </source>
</evidence>
<feature type="transmembrane region" description="Helical" evidence="2">
    <location>
        <begin position="7"/>
        <end position="26"/>
    </location>
</feature>
<proteinExistence type="predicted"/>
<keyword evidence="2" id="KW-1133">Transmembrane helix</keyword>
<keyword evidence="4" id="KW-1185">Reference proteome</keyword>
<organism evidence="3 4">
    <name type="scientific">Psychroflexus salarius</name>
    <dbReference type="NCBI Taxonomy" id="1155689"/>
    <lineage>
        <taxon>Bacteria</taxon>
        <taxon>Pseudomonadati</taxon>
        <taxon>Bacteroidota</taxon>
        <taxon>Flavobacteriia</taxon>
        <taxon>Flavobacteriales</taxon>
        <taxon>Flavobacteriaceae</taxon>
        <taxon>Psychroflexus</taxon>
    </lineage>
</organism>
<dbReference type="AlphaFoldDB" id="A0A1M4TE72"/>
<dbReference type="Proteomes" id="UP000184462">
    <property type="component" value="Unassembled WGS sequence"/>
</dbReference>
<reference evidence="3 4" key="1">
    <citation type="submission" date="2016-11" db="EMBL/GenBank/DDBJ databases">
        <authorList>
            <person name="Jaros S."/>
            <person name="Januszkiewicz K."/>
            <person name="Wedrychowicz H."/>
        </authorList>
    </citation>
    <scope>NUCLEOTIDE SEQUENCE [LARGE SCALE GENOMIC DNA]</scope>
    <source>
        <strain evidence="3 4">DSM 25661</strain>
    </source>
</reference>